<dbReference type="Proteomes" id="UP000796761">
    <property type="component" value="Unassembled WGS sequence"/>
</dbReference>
<dbReference type="PANTHER" id="PTHR33332">
    <property type="entry name" value="REVERSE TRANSCRIPTASE DOMAIN-CONTAINING PROTEIN"/>
    <property type="match status" value="1"/>
</dbReference>
<sequence>MQGKLAEQLSSDMSFGEGVAAVLVNFVASSGYGPTVPCPSHVGDTKVMSHESRVEGENHLPQPAAHGPLAAAQDLFGFQGCECSVPVQDSTDMVIKQDDFPKELSTTWRNLLLGESRRNVIFPPESDYLGVKLGNNYSRKKNHKEQSKGFPLSFISQEHKGKAMWDVKEFPKSGHSVNVNVLDRFTAVVDEGTDIICVDLCKAFGTVLHNILVSKMERCGFDRQITQISNGMDGCSWSVVVNGLMPKWRPMMSSALLGSVLGLVLFNISVGDRDNGIKCTLNKFADDTELCEVVDSLDERGDIPHPEGPRQVERPEMCQELFHNQVVEMMSSDDQQCSMGLFNLLAWTQALCLLPLGVNINAKCKQTDQWYPYLPCNVFYSMNIKLDLSINKINSQYRLSMGFIDGLPSEK</sequence>
<protein>
    <recommendedName>
        <fullName evidence="3">Reverse transcriptase domain-containing protein</fullName>
    </recommendedName>
</protein>
<evidence type="ECO:0000313" key="1">
    <source>
        <dbReference type="EMBL" id="TRZ10898.1"/>
    </source>
</evidence>
<accession>A0A8K1G388</accession>
<reference evidence="1" key="1">
    <citation type="submission" date="2019-04" db="EMBL/GenBank/DDBJ databases">
        <title>Genome assembly of Zosterops borbonicus 15179.</title>
        <authorList>
            <person name="Leroy T."/>
            <person name="Anselmetti Y."/>
            <person name="Tilak M.-K."/>
            <person name="Nabholz B."/>
        </authorList>
    </citation>
    <scope>NUCLEOTIDE SEQUENCE</scope>
    <source>
        <strain evidence="1">HGM_15179</strain>
        <tissue evidence="1">Muscle</tissue>
    </source>
</reference>
<keyword evidence="2" id="KW-1185">Reference proteome</keyword>
<evidence type="ECO:0008006" key="3">
    <source>
        <dbReference type="Google" id="ProtNLM"/>
    </source>
</evidence>
<dbReference type="AlphaFoldDB" id="A0A8K1G388"/>
<gene>
    <name evidence="1" type="ORF">HGM15179_016208</name>
</gene>
<name>A0A8K1G388_9PASS</name>
<comment type="caution">
    <text evidence="1">The sequence shown here is derived from an EMBL/GenBank/DDBJ whole genome shotgun (WGS) entry which is preliminary data.</text>
</comment>
<organism evidence="1 2">
    <name type="scientific">Zosterops borbonicus</name>
    <dbReference type="NCBI Taxonomy" id="364589"/>
    <lineage>
        <taxon>Eukaryota</taxon>
        <taxon>Metazoa</taxon>
        <taxon>Chordata</taxon>
        <taxon>Craniata</taxon>
        <taxon>Vertebrata</taxon>
        <taxon>Euteleostomi</taxon>
        <taxon>Archelosauria</taxon>
        <taxon>Archosauria</taxon>
        <taxon>Dinosauria</taxon>
        <taxon>Saurischia</taxon>
        <taxon>Theropoda</taxon>
        <taxon>Coelurosauria</taxon>
        <taxon>Aves</taxon>
        <taxon>Neognathae</taxon>
        <taxon>Neoaves</taxon>
        <taxon>Telluraves</taxon>
        <taxon>Australaves</taxon>
        <taxon>Passeriformes</taxon>
        <taxon>Sylvioidea</taxon>
        <taxon>Zosteropidae</taxon>
        <taxon>Zosterops</taxon>
    </lineage>
</organism>
<dbReference type="EMBL" id="SWJQ01000787">
    <property type="protein sequence ID" value="TRZ10898.1"/>
    <property type="molecule type" value="Genomic_DNA"/>
</dbReference>
<proteinExistence type="predicted"/>
<evidence type="ECO:0000313" key="2">
    <source>
        <dbReference type="Proteomes" id="UP000796761"/>
    </source>
</evidence>